<keyword evidence="3 5" id="KW-0227">DNA damage</keyword>
<evidence type="ECO:0000256" key="6">
    <source>
        <dbReference type="SAM" id="MobiDB-lite"/>
    </source>
</evidence>
<dbReference type="PANTHER" id="PTHR10073">
    <property type="entry name" value="DNA MISMATCH REPAIR PROTEIN MLH, PMS, MUTL"/>
    <property type="match status" value="1"/>
</dbReference>
<dbReference type="SUPFAM" id="SSF55874">
    <property type="entry name" value="ATPase domain of HSP90 chaperone/DNA topoisomerase II/histidine kinase"/>
    <property type="match status" value="1"/>
</dbReference>
<dbReference type="Gene3D" id="3.30.230.10">
    <property type="match status" value="1"/>
</dbReference>
<dbReference type="GO" id="GO:0016887">
    <property type="term" value="F:ATP hydrolysis activity"/>
    <property type="evidence" value="ECO:0007669"/>
    <property type="project" value="InterPro"/>
</dbReference>
<evidence type="ECO:0000256" key="3">
    <source>
        <dbReference type="ARBA" id="ARBA00022763"/>
    </source>
</evidence>
<dbReference type="GO" id="GO:0140664">
    <property type="term" value="F:ATP-dependent DNA damage sensor activity"/>
    <property type="evidence" value="ECO:0007669"/>
    <property type="project" value="InterPro"/>
</dbReference>
<reference evidence="9 10" key="1">
    <citation type="submission" date="2019-03" db="EMBL/GenBank/DDBJ databases">
        <title>Genomic Encyclopedia of Type Strains, Phase IV (KMG-IV): sequencing the most valuable type-strain genomes for metagenomic binning, comparative biology and taxonomic classification.</title>
        <authorList>
            <person name="Goeker M."/>
        </authorList>
    </citation>
    <scope>NUCLEOTIDE SEQUENCE [LARGE SCALE GENOMIC DNA]</scope>
    <source>
        <strain evidence="9 10">DSM 24179</strain>
    </source>
</reference>
<comment type="caution">
    <text evidence="9">The sequence shown here is derived from an EMBL/GenBank/DDBJ whole genome shotgun (WGS) entry which is preliminary data.</text>
</comment>
<gene>
    <name evidence="5" type="primary">mutL</name>
    <name evidence="9" type="ORF">EV194_101428</name>
</gene>
<dbReference type="InterPro" id="IPR002099">
    <property type="entry name" value="MutL/Mlh/PMS"/>
</dbReference>
<evidence type="ECO:0000256" key="5">
    <source>
        <dbReference type="HAMAP-Rule" id="MF_00149"/>
    </source>
</evidence>
<feature type="region of interest" description="Disordered" evidence="6">
    <location>
        <begin position="383"/>
        <end position="437"/>
    </location>
</feature>
<dbReference type="GO" id="GO:0006298">
    <property type="term" value="P:mismatch repair"/>
    <property type="evidence" value="ECO:0007669"/>
    <property type="project" value="UniProtKB-UniRule"/>
</dbReference>
<dbReference type="PROSITE" id="PS00058">
    <property type="entry name" value="DNA_MISMATCH_REPAIR_1"/>
    <property type="match status" value="1"/>
</dbReference>
<dbReference type="SUPFAM" id="SSF54211">
    <property type="entry name" value="Ribosomal protein S5 domain 2-like"/>
    <property type="match status" value="1"/>
</dbReference>
<dbReference type="InterPro" id="IPR042121">
    <property type="entry name" value="MutL_C_regsub"/>
</dbReference>
<dbReference type="SMART" id="SM01340">
    <property type="entry name" value="DNA_mis_repair"/>
    <property type="match status" value="1"/>
</dbReference>
<dbReference type="InterPro" id="IPR037198">
    <property type="entry name" value="MutL_C_sf"/>
</dbReference>
<dbReference type="SUPFAM" id="SSF118116">
    <property type="entry name" value="DNA mismatch repair protein MutL"/>
    <property type="match status" value="1"/>
</dbReference>
<dbReference type="CDD" id="cd00782">
    <property type="entry name" value="MutL_Trans"/>
    <property type="match status" value="1"/>
</dbReference>
<dbReference type="OrthoDB" id="9763467at2"/>
<dbReference type="RefSeq" id="WP_132431583.1">
    <property type="nucleotide sequence ID" value="NZ_SLWK01000001.1"/>
</dbReference>
<feature type="domain" description="MutL C-terminal dimerisation" evidence="7">
    <location>
        <begin position="442"/>
        <end position="583"/>
    </location>
</feature>
<dbReference type="InterPro" id="IPR014790">
    <property type="entry name" value="MutL_C"/>
</dbReference>
<dbReference type="HAMAP" id="MF_00149">
    <property type="entry name" value="DNA_mis_repair"/>
    <property type="match status" value="1"/>
</dbReference>
<proteinExistence type="inferred from homology"/>
<dbReference type="GO" id="GO:0032300">
    <property type="term" value="C:mismatch repair complex"/>
    <property type="evidence" value="ECO:0007669"/>
    <property type="project" value="InterPro"/>
</dbReference>
<dbReference type="EMBL" id="SLWK01000001">
    <property type="protein sequence ID" value="TCO10796.1"/>
    <property type="molecule type" value="Genomic_DNA"/>
</dbReference>
<dbReference type="Gene3D" id="3.30.1540.20">
    <property type="entry name" value="MutL, C-terminal domain, dimerisation subdomain"/>
    <property type="match status" value="1"/>
</dbReference>
<dbReference type="PANTHER" id="PTHR10073:SF12">
    <property type="entry name" value="DNA MISMATCH REPAIR PROTEIN MLH1"/>
    <property type="match status" value="1"/>
</dbReference>
<comment type="function">
    <text evidence="5">This protein is involved in the repair of mismatches in DNA. It is required for dam-dependent methyl-directed DNA mismatch repair. May act as a 'molecular matchmaker', a protein that promotes the formation of a stable complex between two or more DNA-binding proteins in an ATP-dependent manner without itself being part of a final effector complex.</text>
</comment>
<dbReference type="FunFam" id="3.30.565.10:FF:000003">
    <property type="entry name" value="DNA mismatch repair endonuclease MutL"/>
    <property type="match status" value="1"/>
</dbReference>
<protein>
    <recommendedName>
        <fullName evidence="2 5">DNA mismatch repair protein MutL</fullName>
    </recommendedName>
</protein>
<organism evidence="9 10">
    <name type="scientific">Natronoflexus pectinivorans</name>
    <dbReference type="NCBI Taxonomy" id="682526"/>
    <lineage>
        <taxon>Bacteria</taxon>
        <taxon>Pseudomonadati</taxon>
        <taxon>Bacteroidota</taxon>
        <taxon>Bacteroidia</taxon>
        <taxon>Marinilabiliales</taxon>
        <taxon>Marinilabiliaceae</taxon>
        <taxon>Natronoflexus</taxon>
    </lineage>
</organism>
<evidence type="ECO:0000259" key="7">
    <source>
        <dbReference type="SMART" id="SM00853"/>
    </source>
</evidence>
<evidence type="ECO:0000256" key="1">
    <source>
        <dbReference type="ARBA" id="ARBA00006082"/>
    </source>
</evidence>
<evidence type="ECO:0000256" key="2">
    <source>
        <dbReference type="ARBA" id="ARBA00021975"/>
    </source>
</evidence>
<name>A0A4R2GRL9_9BACT</name>
<dbReference type="InterPro" id="IPR020568">
    <property type="entry name" value="Ribosomal_Su5_D2-typ_SF"/>
</dbReference>
<dbReference type="SMART" id="SM00853">
    <property type="entry name" value="MutL_C"/>
    <property type="match status" value="1"/>
</dbReference>
<dbReference type="CDD" id="cd16926">
    <property type="entry name" value="HATPase_MutL-MLH-PMS-like"/>
    <property type="match status" value="1"/>
</dbReference>
<dbReference type="InterPro" id="IPR042120">
    <property type="entry name" value="MutL_C_dimsub"/>
</dbReference>
<dbReference type="InterPro" id="IPR013507">
    <property type="entry name" value="DNA_mismatch_S5_2-like"/>
</dbReference>
<dbReference type="InterPro" id="IPR014762">
    <property type="entry name" value="DNA_mismatch_repair_CS"/>
</dbReference>
<dbReference type="GO" id="GO:0030983">
    <property type="term" value="F:mismatched DNA binding"/>
    <property type="evidence" value="ECO:0007669"/>
    <property type="project" value="InterPro"/>
</dbReference>
<dbReference type="InterPro" id="IPR038973">
    <property type="entry name" value="MutL/Mlh/Pms-like"/>
</dbReference>
<dbReference type="InterPro" id="IPR014721">
    <property type="entry name" value="Ribsml_uS5_D2-typ_fold_subgr"/>
</dbReference>
<dbReference type="Pfam" id="PF13589">
    <property type="entry name" value="HATPase_c_3"/>
    <property type="match status" value="1"/>
</dbReference>
<evidence type="ECO:0000313" key="10">
    <source>
        <dbReference type="Proteomes" id="UP000295221"/>
    </source>
</evidence>
<dbReference type="InterPro" id="IPR036890">
    <property type="entry name" value="HATPase_C_sf"/>
</dbReference>
<evidence type="ECO:0000259" key="8">
    <source>
        <dbReference type="SMART" id="SM01340"/>
    </source>
</evidence>
<keyword evidence="4 5" id="KW-0234">DNA repair</keyword>
<dbReference type="Gene3D" id="3.30.565.10">
    <property type="entry name" value="Histidine kinase-like ATPase, C-terminal domain"/>
    <property type="match status" value="1"/>
</dbReference>
<dbReference type="Pfam" id="PF01119">
    <property type="entry name" value="DNA_mis_repair"/>
    <property type="match status" value="1"/>
</dbReference>
<evidence type="ECO:0000313" key="9">
    <source>
        <dbReference type="EMBL" id="TCO10796.1"/>
    </source>
</evidence>
<dbReference type="NCBIfam" id="TIGR00585">
    <property type="entry name" value="mutl"/>
    <property type="match status" value="1"/>
</dbReference>
<accession>A0A4R2GRL9</accession>
<sequence length="624" mass="70509">MSDIIQLLPDAVANQIAAGEVIQRPASVVKELTENAIDAGATEVKIIIKDAGRTLIQIIDNGSGMSETDARMAFERHATSKIKEANDLFSIRTMGFRGEALASIAAVAHVELNTKTANQELGTRIVIAGSKVETQEPVTCPTGSNFLIKNLFYNVPARRRFLKTNATELRHIITEVQRVALANEQVAFTLIHNDQPLINLQQSNLRQRIIGIIGKQCNAHLLPVNTESSIVNVRGFIGKPQNARRTAGDQYFFVNNRYMRHPYLYKSVMDAYENLIAKDAYPSWFLFLDINPDLIDVNIHPTKTEIKFEDEKLVWKILNAAVRESLGKHNAVPSIDFDTEGQINIPAFTRQSEVKMPEVKFNPDYNPFKTDYSTPVSRSKTSGWESLYRDSDDEPDFENLTSFEDVDETPESIVLPSRKNPDYTDEVPTPDQMENPPSSATYFQMKGRFIITPVKSGLMIIDQRRAHERILYEQFLHSIKTNKSTTQQVLFAETLVFNEEESTLLREIKTELSIFGFDLEEVNNGEFRINGIPSEFDHVNASRVIENLLEAYKTGEVDPAKEIREQLAAIMARNACMKNGEILSAEEMTSLTGKLFRCNMPHFSPTGKPVITIIDNEELDKRFR</sequence>
<dbReference type="GO" id="GO:0005524">
    <property type="term" value="F:ATP binding"/>
    <property type="evidence" value="ECO:0007669"/>
    <property type="project" value="InterPro"/>
</dbReference>
<dbReference type="AlphaFoldDB" id="A0A4R2GRL9"/>
<evidence type="ECO:0000256" key="4">
    <source>
        <dbReference type="ARBA" id="ARBA00023204"/>
    </source>
</evidence>
<comment type="similarity">
    <text evidence="1 5">Belongs to the DNA mismatch repair MutL/HexB family.</text>
</comment>
<dbReference type="Gene3D" id="3.30.1370.100">
    <property type="entry name" value="MutL, C-terminal domain, regulatory subdomain"/>
    <property type="match status" value="1"/>
</dbReference>
<keyword evidence="10" id="KW-1185">Reference proteome</keyword>
<feature type="domain" description="DNA mismatch repair protein S5" evidence="8">
    <location>
        <begin position="209"/>
        <end position="327"/>
    </location>
</feature>
<dbReference type="Proteomes" id="UP000295221">
    <property type="component" value="Unassembled WGS sequence"/>
</dbReference>
<dbReference type="Pfam" id="PF08676">
    <property type="entry name" value="MutL_C"/>
    <property type="match status" value="1"/>
</dbReference>
<dbReference type="InterPro" id="IPR020667">
    <property type="entry name" value="DNA_mismatch_repair_MutL"/>
</dbReference>